<keyword evidence="2" id="KW-1185">Reference proteome</keyword>
<organism evidence="1 2">
    <name type="scientific">Fodinicurvata halophila</name>
    <dbReference type="NCBI Taxonomy" id="1419723"/>
    <lineage>
        <taxon>Bacteria</taxon>
        <taxon>Pseudomonadati</taxon>
        <taxon>Pseudomonadota</taxon>
        <taxon>Alphaproteobacteria</taxon>
        <taxon>Rhodospirillales</taxon>
        <taxon>Rhodovibrionaceae</taxon>
        <taxon>Fodinicurvata</taxon>
    </lineage>
</organism>
<sequence>MKITIDIDCTPEEARAFLGLPDVAPMQKAAMEEIEKRMLSGLQSMDPETLYKTWLPGSMQGWEQFQKAFWNHFSGGGGRDGGSGREGNDS</sequence>
<comment type="caution">
    <text evidence="1">The sequence shown here is derived from an EMBL/GenBank/DDBJ whole genome shotgun (WGS) entry which is preliminary data.</text>
</comment>
<name>A0ABV8UMJ8_9PROT</name>
<accession>A0ABV8UMJ8</accession>
<proteinExistence type="predicted"/>
<evidence type="ECO:0000313" key="1">
    <source>
        <dbReference type="EMBL" id="MFC4352334.1"/>
    </source>
</evidence>
<dbReference type="Proteomes" id="UP001595799">
    <property type="component" value="Unassembled WGS sequence"/>
</dbReference>
<reference evidence="2" key="1">
    <citation type="journal article" date="2019" name="Int. J. Syst. Evol. Microbiol.">
        <title>The Global Catalogue of Microorganisms (GCM) 10K type strain sequencing project: providing services to taxonomists for standard genome sequencing and annotation.</title>
        <authorList>
            <consortium name="The Broad Institute Genomics Platform"/>
            <consortium name="The Broad Institute Genome Sequencing Center for Infectious Disease"/>
            <person name="Wu L."/>
            <person name="Ma J."/>
        </authorList>
    </citation>
    <scope>NUCLEOTIDE SEQUENCE [LARGE SCALE GENOMIC DNA]</scope>
    <source>
        <strain evidence="2">CECT 8472</strain>
    </source>
</reference>
<dbReference type="Pfam" id="PF20099">
    <property type="entry name" value="DUF6489"/>
    <property type="match status" value="1"/>
</dbReference>
<dbReference type="RefSeq" id="WP_382422684.1">
    <property type="nucleotide sequence ID" value="NZ_JBHSCW010000007.1"/>
</dbReference>
<gene>
    <name evidence="1" type="ORF">ACFOW6_12365</name>
</gene>
<evidence type="ECO:0000313" key="2">
    <source>
        <dbReference type="Proteomes" id="UP001595799"/>
    </source>
</evidence>
<dbReference type="EMBL" id="JBHSCW010000007">
    <property type="protein sequence ID" value="MFC4352334.1"/>
    <property type="molecule type" value="Genomic_DNA"/>
</dbReference>
<protein>
    <submittedName>
        <fullName evidence="1">DUF6489 family protein</fullName>
    </submittedName>
</protein>
<dbReference type="InterPro" id="IPR045502">
    <property type="entry name" value="DUF6489"/>
</dbReference>